<evidence type="ECO:0000256" key="2">
    <source>
        <dbReference type="SAM" id="MobiDB-lite"/>
    </source>
</evidence>
<dbReference type="EMBL" id="PXXK01000350">
    <property type="protein sequence ID" value="RFN45501.1"/>
    <property type="molecule type" value="Genomic_DNA"/>
</dbReference>
<dbReference type="AlphaFoldDB" id="A0A395MCC6"/>
<evidence type="ECO:0000313" key="4">
    <source>
        <dbReference type="EMBL" id="RFN45501.1"/>
    </source>
</evidence>
<dbReference type="Gene3D" id="3.40.50.1820">
    <property type="entry name" value="alpha/beta hydrolase"/>
    <property type="match status" value="1"/>
</dbReference>
<keyword evidence="5" id="KW-1185">Reference proteome</keyword>
<dbReference type="SUPFAM" id="SSF53474">
    <property type="entry name" value="alpha/beta-Hydrolases"/>
    <property type="match status" value="1"/>
</dbReference>
<evidence type="ECO:0000313" key="5">
    <source>
        <dbReference type="Proteomes" id="UP000265631"/>
    </source>
</evidence>
<accession>A0A395MCC6</accession>
<organism evidence="4 5">
    <name type="scientific">Fusarium flagelliforme</name>
    <dbReference type="NCBI Taxonomy" id="2675880"/>
    <lineage>
        <taxon>Eukaryota</taxon>
        <taxon>Fungi</taxon>
        <taxon>Dikarya</taxon>
        <taxon>Ascomycota</taxon>
        <taxon>Pezizomycotina</taxon>
        <taxon>Sordariomycetes</taxon>
        <taxon>Hypocreomycetidae</taxon>
        <taxon>Hypocreales</taxon>
        <taxon>Nectriaceae</taxon>
        <taxon>Fusarium</taxon>
        <taxon>Fusarium incarnatum-equiseti species complex</taxon>
    </lineage>
</organism>
<dbReference type="Pfam" id="PF07859">
    <property type="entry name" value="Abhydrolase_3"/>
    <property type="match status" value="1"/>
</dbReference>
<keyword evidence="1" id="KW-0378">Hydrolase</keyword>
<comment type="caution">
    <text evidence="4">The sequence shown here is derived from an EMBL/GenBank/DDBJ whole genome shotgun (WGS) entry which is preliminary data.</text>
</comment>
<name>A0A395MCC6_9HYPO</name>
<dbReference type="Proteomes" id="UP000265631">
    <property type="component" value="Unassembled WGS sequence"/>
</dbReference>
<dbReference type="InterPro" id="IPR029058">
    <property type="entry name" value="AB_hydrolase_fold"/>
</dbReference>
<feature type="region of interest" description="Disordered" evidence="2">
    <location>
        <begin position="294"/>
        <end position="313"/>
    </location>
</feature>
<dbReference type="InterPro" id="IPR050300">
    <property type="entry name" value="GDXG_lipolytic_enzyme"/>
</dbReference>
<evidence type="ECO:0000259" key="3">
    <source>
        <dbReference type="Pfam" id="PF07859"/>
    </source>
</evidence>
<feature type="domain" description="Alpha/beta hydrolase fold-3" evidence="3">
    <location>
        <begin position="74"/>
        <end position="255"/>
    </location>
</feature>
<protein>
    <recommendedName>
        <fullName evidence="3">Alpha/beta hydrolase fold-3 domain-containing protein</fullName>
    </recommendedName>
</protein>
<dbReference type="PANTHER" id="PTHR48081">
    <property type="entry name" value="AB HYDROLASE SUPERFAMILY PROTEIN C4A8.06C"/>
    <property type="match status" value="1"/>
</dbReference>
<feature type="compositionally biased region" description="Polar residues" evidence="2">
    <location>
        <begin position="304"/>
        <end position="313"/>
    </location>
</feature>
<reference evidence="4 5" key="1">
    <citation type="journal article" date="2018" name="PLoS Pathog.">
        <title>Evolution of structural diversity of trichothecenes, a family of toxins produced by plant pathogenic and entomopathogenic fungi.</title>
        <authorList>
            <person name="Proctor R.H."/>
            <person name="McCormick S.P."/>
            <person name="Kim H.S."/>
            <person name="Cardoza R.E."/>
            <person name="Stanley A.M."/>
            <person name="Lindo L."/>
            <person name="Kelly A."/>
            <person name="Brown D.W."/>
            <person name="Lee T."/>
            <person name="Vaughan M.M."/>
            <person name="Alexander N.J."/>
            <person name="Busman M."/>
            <person name="Gutierrez S."/>
        </authorList>
    </citation>
    <scope>NUCLEOTIDE SEQUENCE [LARGE SCALE GENOMIC DNA]</scope>
    <source>
        <strain evidence="4 5">NRRL 13405</strain>
    </source>
</reference>
<proteinExistence type="predicted"/>
<gene>
    <name evidence="4" type="ORF">FIE12Z_10264</name>
</gene>
<evidence type="ECO:0000256" key="1">
    <source>
        <dbReference type="ARBA" id="ARBA00022801"/>
    </source>
</evidence>
<dbReference type="GO" id="GO:0016787">
    <property type="term" value="F:hydrolase activity"/>
    <property type="evidence" value="ECO:0007669"/>
    <property type="project" value="UniProtKB-KW"/>
</dbReference>
<dbReference type="PANTHER" id="PTHR48081:SF25">
    <property type="entry name" value="PUTATIVE (AFU_ORTHOLOGUE AFUA_3G11560)-RELATED"/>
    <property type="match status" value="1"/>
</dbReference>
<sequence>MATTPKLQEWMRLSKERLTSTSNMRKYIDSLFIRPRSFSPPEDLGPGVNIERVDIDEWPLYRISTSSATAGPALLYCHGGDFVNEIVSQHYKLAAQIARDTGLVVRIPIYPLVPRGAATFEQVVEGLCDIVTQTNIVSIAGDSVGGTLAMLTMQHLILKQPLVASRVKSLILISPLLDCTLSHPQTKELEAIDPWLGVDGLRLASEEFSGGLELSDPRVSPLFGDIVDLPAALLLSGTRDLLCVDARRLSARFRNGDTSEKAEECIAGSVEIEGFKYIEAEDMLHVWPLVASPEGAEAREEQKVQGQATGTGR</sequence>
<dbReference type="STRING" id="2594813.A0A395MCC6"/>
<dbReference type="InterPro" id="IPR013094">
    <property type="entry name" value="AB_hydrolase_3"/>
</dbReference>